<evidence type="ECO:0000313" key="18">
    <source>
        <dbReference type="EMBL" id="OWF47891.1"/>
    </source>
</evidence>
<dbReference type="CDD" id="cd00054">
    <property type="entry name" value="EGF_CA"/>
    <property type="match status" value="4"/>
</dbReference>
<dbReference type="GO" id="GO:0007154">
    <property type="term" value="P:cell communication"/>
    <property type="evidence" value="ECO:0007669"/>
    <property type="project" value="UniProtKB-ARBA"/>
</dbReference>
<evidence type="ECO:0000256" key="2">
    <source>
        <dbReference type="ARBA" id="ARBA00004613"/>
    </source>
</evidence>
<feature type="domain" description="EGF-like" evidence="17">
    <location>
        <begin position="223"/>
        <end position="260"/>
    </location>
</feature>
<evidence type="ECO:0000256" key="10">
    <source>
        <dbReference type="ARBA" id="ARBA00022989"/>
    </source>
</evidence>
<comment type="caution">
    <text evidence="14">Lacks conserved residue(s) required for the propagation of feature annotation.</text>
</comment>
<feature type="domain" description="EGF-like" evidence="17">
    <location>
        <begin position="374"/>
        <end position="410"/>
    </location>
</feature>
<keyword evidence="7 16" id="KW-0732">Signal</keyword>
<evidence type="ECO:0000256" key="15">
    <source>
        <dbReference type="SAM" id="Phobius"/>
    </source>
</evidence>
<dbReference type="OrthoDB" id="283575at2759"/>
<dbReference type="GO" id="GO:0005576">
    <property type="term" value="C:extracellular region"/>
    <property type="evidence" value="ECO:0007669"/>
    <property type="project" value="UniProtKB-SubCell"/>
</dbReference>
<dbReference type="InterPro" id="IPR051022">
    <property type="entry name" value="Notch_Cell-Fate_Det"/>
</dbReference>
<evidence type="ECO:0000256" key="12">
    <source>
        <dbReference type="ARBA" id="ARBA00023157"/>
    </source>
</evidence>
<dbReference type="InterPro" id="IPR000742">
    <property type="entry name" value="EGF"/>
</dbReference>
<organism evidence="18 19">
    <name type="scientific">Mizuhopecten yessoensis</name>
    <name type="common">Japanese scallop</name>
    <name type="synonym">Patinopecten yessoensis</name>
    <dbReference type="NCBI Taxonomy" id="6573"/>
    <lineage>
        <taxon>Eukaryota</taxon>
        <taxon>Metazoa</taxon>
        <taxon>Spiralia</taxon>
        <taxon>Lophotrochozoa</taxon>
        <taxon>Mollusca</taxon>
        <taxon>Bivalvia</taxon>
        <taxon>Autobranchia</taxon>
        <taxon>Pteriomorphia</taxon>
        <taxon>Pectinida</taxon>
        <taxon>Pectinoidea</taxon>
        <taxon>Pectinidae</taxon>
        <taxon>Mizuhopecten</taxon>
    </lineage>
</organism>
<dbReference type="InterPro" id="IPR001881">
    <property type="entry name" value="EGF-like_Ca-bd_dom"/>
</dbReference>
<keyword evidence="8" id="KW-0677">Repeat</keyword>
<dbReference type="GO" id="GO:0005886">
    <property type="term" value="C:plasma membrane"/>
    <property type="evidence" value="ECO:0007669"/>
    <property type="project" value="UniProtKB-SubCell"/>
</dbReference>
<dbReference type="GO" id="GO:0023052">
    <property type="term" value="P:signaling"/>
    <property type="evidence" value="ECO:0007669"/>
    <property type="project" value="UniProtKB-ARBA"/>
</dbReference>
<evidence type="ECO:0000256" key="6">
    <source>
        <dbReference type="ARBA" id="ARBA00022692"/>
    </source>
</evidence>
<evidence type="ECO:0000256" key="11">
    <source>
        <dbReference type="ARBA" id="ARBA00023136"/>
    </source>
</evidence>
<dbReference type="EMBL" id="NEDP02003755">
    <property type="protein sequence ID" value="OWF47891.1"/>
    <property type="molecule type" value="Genomic_DNA"/>
</dbReference>
<dbReference type="FunFam" id="2.10.25.10:FF:000391">
    <property type="entry name" value="Weary, isoform C"/>
    <property type="match status" value="1"/>
</dbReference>
<keyword evidence="6 15" id="KW-0812">Transmembrane</keyword>
<dbReference type="PROSITE" id="PS50026">
    <property type="entry name" value="EGF_3"/>
    <property type="match status" value="5"/>
</dbReference>
<dbReference type="STRING" id="6573.A0A210QGY7"/>
<evidence type="ECO:0000259" key="17">
    <source>
        <dbReference type="PROSITE" id="PS50026"/>
    </source>
</evidence>
<dbReference type="Proteomes" id="UP000242188">
    <property type="component" value="Unassembled WGS sequence"/>
</dbReference>
<feature type="disulfide bond" evidence="14">
    <location>
        <begin position="324"/>
        <end position="333"/>
    </location>
</feature>
<keyword evidence="18" id="KW-0675">Receptor</keyword>
<evidence type="ECO:0000256" key="8">
    <source>
        <dbReference type="ARBA" id="ARBA00022737"/>
    </source>
</evidence>
<dbReference type="FunFam" id="2.10.25.10:FF:000143">
    <property type="entry name" value="Protein crumbs 1"/>
    <property type="match status" value="1"/>
</dbReference>
<evidence type="ECO:0000256" key="7">
    <source>
        <dbReference type="ARBA" id="ARBA00022729"/>
    </source>
</evidence>
<keyword evidence="11 15" id="KW-0472">Membrane</keyword>
<feature type="disulfide bond" evidence="14">
    <location>
        <begin position="362"/>
        <end position="371"/>
    </location>
</feature>
<feature type="disulfide bond" evidence="14">
    <location>
        <begin position="265"/>
        <end position="275"/>
    </location>
</feature>
<sequence length="525" mass="57725">MKVQDVLTFSVLCTFVLCFLTSGTVDGAVSDLCSVPLGCATWGKLPGTSLELELQETLSVCNSTGVCTWDETVQVQYVDVPAGVPIRICKNVSEAGIFTLRKVPKASFESCSMPFIENVTELLQTENNTDRGCSEDLTLDIGSHFFIVNSTDNCLRGMRIAVTIKKNLCWPSHGNQSRLCGGNGNCVIDSSEEHFKCVCCAGYTSTYCDKTYQEVINTTDDKPSNTCQSSPCSNNGTCVVVDRNSYICLCAEGYTGAQCHIIDLCTPNPCAFGVCQMNNNSRQCYCTPGYHGELCEKDYNECQCKPCQNGGHCIDQQDRYECVCPRGYTGTNCSKKVNLCNHNPCKNNSACIDLGTSIRCLCRPGYTGHNCEVNINDCSSNPCLHMGTCHDSVNGYWCACTEPHAGFNCEFTFDVFAPPMETEITEDASKSYLHNLYIVAGTLMGAICIVVAVVTTCYCRLHETYKKIRWKRLRSFEFRTPKGSLEVSSLNKPRLSSDAIMEATSLTRDMQSNSSYSDTLSSRLV</sequence>
<keyword evidence="4" id="KW-0964">Secreted</keyword>
<keyword evidence="13" id="KW-0325">Glycoprotein</keyword>
<keyword evidence="9" id="KW-0106">Calcium</keyword>
<feature type="domain" description="EGF-like" evidence="17">
    <location>
        <begin position="336"/>
        <end position="372"/>
    </location>
</feature>
<dbReference type="InterPro" id="IPR013032">
    <property type="entry name" value="EGF-like_CS"/>
</dbReference>
<feature type="domain" description="EGF-like" evidence="17">
    <location>
        <begin position="261"/>
        <end position="296"/>
    </location>
</feature>
<evidence type="ECO:0000313" key="19">
    <source>
        <dbReference type="Proteomes" id="UP000242188"/>
    </source>
</evidence>
<feature type="chain" id="PRO_5012713277" evidence="16">
    <location>
        <begin position="28"/>
        <end position="525"/>
    </location>
</feature>
<dbReference type="Gene3D" id="2.10.25.10">
    <property type="entry name" value="Laminin"/>
    <property type="match status" value="5"/>
</dbReference>
<comment type="caution">
    <text evidence="18">The sequence shown here is derived from an EMBL/GenBank/DDBJ whole genome shotgun (WGS) entry which is preliminary data.</text>
</comment>
<evidence type="ECO:0000256" key="13">
    <source>
        <dbReference type="ARBA" id="ARBA00023180"/>
    </source>
</evidence>
<accession>A0A210QGY7</accession>
<protein>
    <submittedName>
        <fullName evidence="18">Delta and Notch-like epidermal growth factor-related receptor</fullName>
    </submittedName>
</protein>
<evidence type="ECO:0000256" key="14">
    <source>
        <dbReference type="PROSITE-ProRule" id="PRU00076"/>
    </source>
</evidence>
<keyword evidence="5 14" id="KW-0245">EGF-like domain</keyword>
<dbReference type="PROSITE" id="PS01186">
    <property type="entry name" value="EGF_2"/>
    <property type="match status" value="5"/>
</dbReference>
<feature type="transmembrane region" description="Helical" evidence="15">
    <location>
        <begin position="436"/>
        <end position="461"/>
    </location>
</feature>
<evidence type="ECO:0000256" key="5">
    <source>
        <dbReference type="ARBA" id="ARBA00022536"/>
    </source>
</evidence>
<dbReference type="PROSITE" id="PS01187">
    <property type="entry name" value="EGF_CA"/>
    <property type="match status" value="2"/>
</dbReference>
<dbReference type="GO" id="GO:0005509">
    <property type="term" value="F:calcium ion binding"/>
    <property type="evidence" value="ECO:0007669"/>
    <property type="project" value="InterPro"/>
</dbReference>
<dbReference type="SUPFAM" id="SSF57196">
    <property type="entry name" value="EGF/Laminin"/>
    <property type="match status" value="5"/>
</dbReference>
<name>A0A210QGY7_MIZYE</name>
<dbReference type="AlphaFoldDB" id="A0A210QGY7"/>
<feature type="domain" description="EGF-like" evidence="17">
    <location>
        <begin position="298"/>
        <end position="334"/>
    </location>
</feature>
<keyword evidence="3" id="KW-1003">Cell membrane</keyword>
<dbReference type="PROSITE" id="PS00022">
    <property type="entry name" value="EGF_1"/>
    <property type="match status" value="6"/>
</dbReference>
<evidence type="ECO:0000256" key="1">
    <source>
        <dbReference type="ARBA" id="ARBA00004251"/>
    </source>
</evidence>
<feature type="disulfide bond" evidence="14">
    <location>
        <begin position="286"/>
        <end position="295"/>
    </location>
</feature>
<dbReference type="FunFam" id="2.10.25.10:FF:000004">
    <property type="entry name" value="Neurogenic locus notch 1"/>
    <property type="match status" value="1"/>
</dbReference>
<dbReference type="PRINTS" id="PR00010">
    <property type="entry name" value="EGFBLOOD"/>
</dbReference>
<evidence type="ECO:0000256" key="4">
    <source>
        <dbReference type="ARBA" id="ARBA00022525"/>
    </source>
</evidence>
<comment type="subcellular location">
    <subcellularLocation>
        <location evidence="1">Cell membrane</location>
        <topology evidence="1">Single-pass type I membrane protein</topology>
    </subcellularLocation>
    <subcellularLocation>
        <location evidence="2">Secreted</location>
    </subcellularLocation>
</comment>
<dbReference type="InterPro" id="IPR018097">
    <property type="entry name" value="EGF_Ca-bd_CS"/>
</dbReference>
<feature type="signal peptide" evidence="16">
    <location>
        <begin position="1"/>
        <end position="27"/>
    </location>
</feature>
<dbReference type="Pfam" id="PF12661">
    <property type="entry name" value="hEGF"/>
    <property type="match status" value="1"/>
</dbReference>
<evidence type="ECO:0000256" key="3">
    <source>
        <dbReference type="ARBA" id="ARBA00022475"/>
    </source>
</evidence>
<dbReference type="Pfam" id="PF00008">
    <property type="entry name" value="EGF"/>
    <property type="match status" value="3"/>
</dbReference>
<evidence type="ECO:0000256" key="9">
    <source>
        <dbReference type="ARBA" id="ARBA00022837"/>
    </source>
</evidence>
<feature type="disulfide bond" evidence="14">
    <location>
        <begin position="400"/>
        <end position="409"/>
    </location>
</feature>
<dbReference type="PROSITE" id="PS00010">
    <property type="entry name" value="ASX_HYDROXYL"/>
    <property type="match status" value="2"/>
</dbReference>
<keyword evidence="19" id="KW-1185">Reference proteome</keyword>
<keyword evidence="12 14" id="KW-1015">Disulfide bond</keyword>
<feature type="disulfide bond" evidence="14">
    <location>
        <begin position="250"/>
        <end position="259"/>
    </location>
</feature>
<dbReference type="PANTHER" id="PTHR24049">
    <property type="entry name" value="CRUMBS FAMILY MEMBER"/>
    <property type="match status" value="1"/>
</dbReference>
<dbReference type="FunFam" id="2.10.25.10:FF:000053">
    <property type="entry name" value="Slit guidance ligand 2"/>
    <property type="match status" value="1"/>
</dbReference>
<dbReference type="SMART" id="SM00181">
    <property type="entry name" value="EGF"/>
    <property type="match status" value="6"/>
</dbReference>
<gene>
    <name evidence="18" type="ORF">KP79_PYT20362</name>
</gene>
<keyword evidence="10 15" id="KW-1133">Transmembrane helix</keyword>
<dbReference type="SMART" id="SM00179">
    <property type="entry name" value="EGF_CA"/>
    <property type="match status" value="5"/>
</dbReference>
<dbReference type="InterPro" id="IPR000152">
    <property type="entry name" value="EGF-type_Asp/Asn_hydroxyl_site"/>
</dbReference>
<evidence type="ECO:0000256" key="16">
    <source>
        <dbReference type="SAM" id="SignalP"/>
    </source>
</evidence>
<proteinExistence type="predicted"/>
<reference evidence="18 19" key="1">
    <citation type="journal article" date="2017" name="Nat. Ecol. Evol.">
        <title>Scallop genome provides insights into evolution of bilaterian karyotype and development.</title>
        <authorList>
            <person name="Wang S."/>
            <person name="Zhang J."/>
            <person name="Jiao W."/>
            <person name="Li J."/>
            <person name="Xun X."/>
            <person name="Sun Y."/>
            <person name="Guo X."/>
            <person name="Huan P."/>
            <person name="Dong B."/>
            <person name="Zhang L."/>
            <person name="Hu X."/>
            <person name="Sun X."/>
            <person name="Wang J."/>
            <person name="Zhao C."/>
            <person name="Wang Y."/>
            <person name="Wang D."/>
            <person name="Huang X."/>
            <person name="Wang R."/>
            <person name="Lv J."/>
            <person name="Li Y."/>
            <person name="Zhang Z."/>
            <person name="Liu B."/>
            <person name="Lu W."/>
            <person name="Hui Y."/>
            <person name="Liang J."/>
            <person name="Zhou Z."/>
            <person name="Hou R."/>
            <person name="Li X."/>
            <person name="Liu Y."/>
            <person name="Li H."/>
            <person name="Ning X."/>
            <person name="Lin Y."/>
            <person name="Zhao L."/>
            <person name="Xing Q."/>
            <person name="Dou J."/>
            <person name="Li Y."/>
            <person name="Mao J."/>
            <person name="Guo H."/>
            <person name="Dou H."/>
            <person name="Li T."/>
            <person name="Mu C."/>
            <person name="Jiang W."/>
            <person name="Fu Q."/>
            <person name="Fu X."/>
            <person name="Miao Y."/>
            <person name="Liu J."/>
            <person name="Yu Q."/>
            <person name="Li R."/>
            <person name="Liao H."/>
            <person name="Li X."/>
            <person name="Kong Y."/>
            <person name="Jiang Z."/>
            <person name="Chourrout D."/>
            <person name="Li R."/>
            <person name="Bao Z."/>
        </authorList>
    </citation>
    <scope>NUCLEOTIDE SEQUENCE [LARGE SCALE GENOMIC DNA]</scope>
    <source>
        <strain evidence="18 19">PY_sf001</strain>
    </source>
</reference>